<evidence type="ECO:0000259" key="5">
    <source>
        <dbReference type="PROSITE" id="PS51842"/>
    </source>
</evidence>
<evidence type="ECO:0000256" key="2">
    <source>
        <dbReference type="ARBA" id="ARBA00023054"/>
    </source>
</evidence>
<dbReference type="Proteomes" id="UP000261380">
    <property type="component" value="Unplaced"/>
</dbReference>
<evidence type="ECO:0000256" key="3">
    <source>
        <dbReference type="SAM" id="Coils"/>
    </source>
</evidence>
<feature type="domain" description="IF rod" evidence="5">
    <location>
        <begin position="28"/>
        <end position="95"/>
    </location>
</feature>
<dbReference type="GO" id="GO:0005198">
    <property type="term" value="F:structural molecule activity"/>
    <property type="evidence" value="ECO:0007669"/>
    <property type="project" value="InterPro"/>
</dbReference>
<name>A0A3B5M6B3_9TELE</name>
<feature type="coiled-coil region" evidence="3">
    <location>
        <begin position="32"/>
        <end position="66"/>
    </location>
</feature>
<accession>A0A3B5M6B3</accession>
<dbReference type="Ensembl" id="ENSXCOT00000017155.1">
    <property type="protein sequence ID" value="ENSXCOP00000016936.1"/>
    <property type="gene ID" value="ENSXCOG00000012771.1"/>
</dbReference>
<evidence type="ECO:0000256" key="4">
    <source>
        <dbReference type="SAM" id="MobiDB-lite"/>
    </source>
</evidence>
<feature type="region of interest" description="Disordered" evidence="4">
    <location>
        <begin position="1"/>
        <end position="22"/>
    </location>
</feature>
<evidence type="ECO:0000256" key="1">
    <source>
        <dbReference type="ARBA" id="ARBA00022754"/>
    </source>
</evidence>
<dbReference type="InterPro" id="IPR002957">
    <property type="entry name" value="Keratin_I"/>
</dbReference>
<reference evidence="6" key="2">
    <citation type="submission" date="2025-09" db="UniProtKB">
        <authorList>
            <consortium name="Ensembl"/>
        </authorList>
    </citation>
    <scope>IDENTIFICATION</scope>
</reference>
<reference evidence="6" key="1">
    <citation type="submission" date="2025-08" db="UniProtKB">
        <authorList>
            <consortium name="Ensembl"/>
        </authorList>
    </citation>
    <scope>IDENTIFICATION</scope>
</reference>
<dbReference type="PANTHER" id="PTHR23239">
    <property type="entry name" value="INTERMEDIATE FILAMENT"/>
    <property type="match status" value="1"/>
</dbReference>
<evidence type="ECO:0000313" key="6">
    <source>
        <dbReference type="Ensembl" id="ENSXCOP00000016936.1"/>
    </source>
</evidence>
<keyword evidence="7" id="KW-1185">Reference proteome</keyword>
<dbReference type="SUPFAM" id="SSF64593">
    <property type="entry name" value="Intermediate filament protein, coiled coil region"/>
    <property type="match status" value="1"/>
</dbReference>
<proteinExistence type="predicted"/>
<dbReference type="InterPro" id="IPR039008">
    <property type="entry name" value="IF_rod_dom"/>
</dbReference>
<dbReference type="Pfam" id="PF00038">
    <property type="entry name" value="Filament"/>
    <property type="match status" value="1"/>
</dbReference>
<evidence type="ECO:0000313" key="7">
    <source>
        <dbReference type="Proteomes" id="UP000261380"/>
    </source>
</evidence>
<sequence length="95" mass="11119">MGPATPMRRRSGTPINTNNLDLHVDANEKATLQNLNDRLASYLEKVHKLEKENERLEKQIAEWYTTETFTCMASRLNINLVLLPLHSRYLKLFYD</sequence>
<dbReference type="PANTHER" id="PTHR23239:SF180">
    <property type="entry name" value="KERATIN, TYPE I CYTOSKELETAL 17"/>
    <property type="match status" value="1"/>
</dbReference>
<dbReference type="GO" id="GO:0005882">
    <property type="term" value="C:intermediate filament"/>
    <property type="evidence" value="ECO:0007669"/>
    <property type="project" value="UniProtKB-KW"/>
</dbReference>
<dbReference type="PROSITE" id="PS51842">
    <property type="entry name" value="IF_ROD_2"/>
    <property type="match status" value="1"/>
</dbReference>
<keyword evidence="2 3" id="KW-0175">Coiled coil</keyword>
<dbReference type="AlphaFoldDB" id="A0A3B5M6B3"/>
<keyword evidence="1" id="KW-0403">Intermediate filament</keyword>
<organism evidence="6 7">
    <name type="scientific">Xiphophorus couchianus</name>
    <name type="common">Monterrey platyfish</name>
    <dbReference type="NCBI Taxonomy" id="32473"/>
    <lineage>
        <taxon>Eukaryota</taxon>
        <taxon>Metazoa</taxon>
        <taxon>Chordata</taxon>
        <taxon>Craniata</taxon>
        <taxon>Vertebrata</taxon>
        <taxon>Euteleostomi</taxon>
        <taxon>Actinopterygii</taxon>
        <taxon>Neopterygii</taxon>
        <taxon>Teleostei</taxon>
        <taxon>Neoteleostei</taxon>
        <taxon>Acanthomorphata</taxon>
        <taxon>Ovalentaria</taxon>
        <taxon>Atherinomorphae</taxon>
        <taxon>Cyprinodontiformes</taxon>
        <taxon>Poeciliidae</taxon>
        <taxon>Poeciliinae</taxon>
        <taxon>Xiphophorus</taxon>
    </lineage>
</organism>
<protein>
    <submittedName>
        <fullName evidence="6">Keratin 98</fullName>
    </submittedName>
</protein>
<dbReference type="GeneTree" id="ENSGT00950000182969"/>